<dbReference type="SMART" id="SM00708">
    <property type="entry name" value="PhBP"/>
    <property type="match status" value="2"/>
</dbReference>
<sequence>MSEIRHQWRRTISPFVSECICKTGVKEEIINEFYNDGIMSDDDSWKCFLECVGLKLKVVSSSGEINIKKAADVFSHIDITLAKKCVPIAGPDACQSTYLFKTLMDISGILVYICKCAVSDTLEVFLHAKNKMKICAFLLFFALYDSFTCNVTMSDVRKLWRRAVAPVMSECICETGVKQETVDGYYNDGILPDDPAFGCFLRCAGLKLQIFSSTGDVDIQRLVDTFDYVDTALVRKCTSTCRKDACQSAYLLLKCFDNELSKRFPP</sequence>
<name>A0A8K0DAN3_IGNLU</name>
<dbReference type="GO" id="GO:0007608">
    <property type="term" value="P:sensory perception of smell"/>
    <property type="evidence" value="ECO:0007669"/>
    <property type="project" value="TreeGrafter"/>
</dbReference>
<reference evidence="2" key="1">
    <citation type="submission" date="2019-08" db="EMBL/GenBank/DDBJ databases">
        <title>The genome of the North American firefly Photinus pyralis.</title>
        <authorList>
            <consortium name="Photinus pyralis genome working group"/>
            <person name="Fallon T.R."/>
            <person name="Sander Lower S.E."/>
            <person name="Weng J.-K."/>
        </authorList>
    </citation>
    <scope>NUCLEOTIDE SEQUENCE</scope>
    <source>
        <strain evidence="2">TRF0915ILg1</strain>
        <tissue evidence="2">Whole body</tissue>
    </source>
</reference>
<evidence type="ECO:0000256" key="1">
    <source>
        <dbReference type="ARBA" id="ARBA00022729"/>
    </source>
</evidence>
<dbReference type="Pfam" id="PF01395">
    <property type="entry name" value="PBP_GOBP"/>
    <property type="match status" value="2"/>
</dbReference>
<dbReference type="SUPFAM" id="SSF47565">
    <property type="entry name" value="Insect pheromone/odorant-binding proteins"/>
    <property type="match status" value="2"/>
</dbReference>
<dbReference type="GO" id="GO:0005549">
    <property type="term" value="F:odorant binding"/>
    <property type="evidence" value="ECO:0007669"/>
    <property type="project" value="InterPro"/>
</dbReference>
<accession>A0A8K0DAN3</accession>
<dbReference type="EMBL" id="VTPC01001348">
    <property type="protein sequence ID" value="KAF2902274.1"/>
    <property type="molecule type" value="Genomic_DNA"/>
</dbReference>
<dbReference type="Gene3D" id="1.10.238.20">
    <property type="entry name" value="Pheromone/general odorant binding protein domain"/>
    <property type="match status" value="2"/>
</dbReference>
<comment type="caution">
    <text evidence="2">The sequence shown here is derived from an EMBL/GenBank/DDBJ whole genome shotgun (WGS) entry which is preliminary data.</text>
</comment>
<gene>
    <name evidence="2" type="ORF">ILUMI_03912</name>
</gene>
<dbReference type="Proteomes" id="UP000801492">
    <property type="component" value="Unassembled WGS sequence"/>
</dbReference>
<dbReference type="InterPro" id="IPR006170">
    <property type="entry name" value="PBP/GOBP"/>
</dbReference>
<organism evidence="2 3">
    <name type="scientific">Ignelater luminosus</name>
    <name type="common">Cucubano</name>
    <name type="synonym">Pyrophorus luminosus</name>
    <dbReference type="NCBI Taxonomy" id="2038154"/>
    <lineage>
        <taxon>Eukaryota</taxon>
        <taxon>Metazoa</taxon>
        <taxon>Ecdysozoa</taxon>
        <taxon>Arthropoda</taxon>
        <taxon>Hexapoda</taxon>
        <taxon>Insecta</taxon>
        <taxon>Pterygota</taxon>
        <taxon>Neoptera</taxon>
        <taxon>Endopterygota</taxon>
        <taxon>Coleoptera</taxon>
        <taxon>Polyphaga</taxon>
        <taxon>Elateriformia</taxon>
        <taxon>Elateroidea</taxon>
        <taxon>Elateridae</taxon>
        <taxon>Agrypninae</taxon>
        <taxon>Pyrophorini</taxon>
        <taxon>Ignelater</taxon>
    </lineage>
</organism>
<evidence type="ECO:0000313" key="3">
    <source>
        <dbReference type="Proteomes" id="UP000801492"/>
    </source>
</evidence>
<dbReference type="PANTHER" id="PTHR11857">
    <property type="entry name" value="ODORANT BINDING PROTEIN-RELATED"/>
    <property type="match status" value="1"/>
</dbReference>
<dbReference type="GO" id="GO:0005615">
    <property type="term" value="C:extracellular space"/>
    <property type="evidence" value="ECO:0007669"/>
    <property type="project" value="TreeGrafter"/>
</dbReference>
<evidence type="ECO:0000313" key="2">
    <source>
        <dbReference type="EMBL" id="KAF2902274.1"/>
    </source>
</evidence>
<keyword evidence="3" id="KW-1185">Reference proteome</keyword>
<dbReference type="CDD" id="cd23992">
    <property type="entry name" value="PBP_GOBP"/>
    <property type="match status" value="2"/>
</dbReference>
<proteinExistence type="predicted"/>
<protein>
    <submittedName>
        <fullName evidence="2">Uncharacterized protein</fullName>
    </submittedName>
</protein>
<dbReference type="InterPro" id="IPR036728">
    <property type="entry name" value="PBP_GOBP_sf"/>
</dbReference>
<keyword evidence="1" id="KW-0732">Signal</keyword>
<dbReference type="OrthoDB" id="8194670at2759"/>
<dbReference type="AlphaFoldDB" id="A0A8K0DAN3"/>